<dbReference type="Pfam" id="PF02729">
    <property type="entry name" value="OTCace_N"/>
    <property type="match status" value="1"/>
</dbReference>
<keyword evidence="6" id="KW-1185">Reference proteome</keyword>
<proteinExistence type="inferred from homology"/>
<dbReference type="PRINTS" id="PR00100">
    <property type="entry name" value="AOTCASE"/>
</dbReference>
<dbReference type="GO" id="GO:0042450">
    <property type="term" value="P:L-arginine biosynthetic process via ornithine"/>
    <property type="evidence" value="ECO:0007669"/>
    <property type="project" value="TreeGrafter"/>
</dbReference>
<dbReference type="GO" id="GO:0019240">
    <property type="term" value="P:citrulline biosynthetic process"/>
    <property type="evidence" value="ECO:0007669"/>
    <property type="project" value="TreeGrafter"/>
</dbReference>
<accession>A0AAE3TEW2</accession>
<comment type="similarity">
    <text evidence="2">Belongs to the aspartate/ornithine carbamoyltransferase superfamily.</text>
</comment>
<dbReference type="PRINTS" id="PR00101">
    <property type="entry name" value="ATCASE"/>
</dbReference>
<dbReference type="GO" id="GO:0004585">
    <property type="term" value="F:ornithine carbamoyltransferase activity"/>
    <property type="evidence" value="ECO:0007669"/>
    <property type="project" value="TreeGrafter"/>
</dbReference>
<sequence>MEKSHFKGKHFLTEDNWSKEELDFVFDTSFELKEKFYKEEPTLWLPHKTLFMMFFEQSTRTRNSMEAGMTQLGGHAHDLTPDKMQITHGEVAKDTAIILSRMGHGIACRNCFYGIGKKYLDELAQYSTKPVMSLQDDVYHPFQGLADLMTIFEKFGRNTKGLKVTISWAYATTHSKPLSVPQTQILLFPRYGIDVTVAHPKEFPLSKDIVEKAKLNAKAGGGSLKFTNDMNEAFEGAQIVIPKNWGGFGFYDMNYYLQNEDECKKEMKSNLEKYKNWICDEKKIKLADKNVKLMHALPADRGNEVTDEILDDPNISIVFDEAENRLHTAKAIMGLTM</sequence>
<dbReference type="InterPro" id="IPR006131">
    <property type="entry name" value="Asp_carbamoyltransf_Asp/Orn-bd"/>
</dbReference>
<evidence type="ECO:0000259" key="4">
    <source>
        <dbReference type="Pfam" id="PF02729"/>
    </source>
</evidence>
<protein>
    <recommendedName>
        <fullName evidence="7">Ornithine carbamoyltransferase</fullName>
    </recommendedName>
</protein>
<evidence type="ECO:0000256" key="1">
    <source>
        <dbReference type="ARBA" id="ARBA00022679"/>
    </source>
</evidence>
<evidence type="ECO:0000313" key="5">
    <source>
        <dbReference type="EMBL" id="MDF1612782.1"/>
    </source>
</evidence>
<dbReference type="AlphaFoldDB" id="A0AAE3TEW2"/>
<dbReference type="SUPFAM" id="SSF53671">
    <property type="entry name" value="Aspartate/ornithine carbamoyltransferase"/>
    <property type="match status" value="1"/>
</dbReference>
<evidence type="ECO:0008006" key="7">
    <source>
        <dbReference type="Google" id="ProtNLM"/>
    </source>
</evidence>
<evidence type="ECO:0000256" key="2">
    <source>
        <dbReference type="RuleBase" id="RU003634"/>
    </source>
</evidence>
<dbReference type="InterPro" id="IPR006132">
    <property type="entry name" value="Asp/Orn_carbamoyltranf_P-bd"/>
</dbReference>
<evidence type="ECO:0000259" key="3">
    <source>
        <dbReference type="Pfam" id="PF00185"/>
    </source>
</evidence>
<gene>
    <name evidence="5" type="ORF">P0M35_11520</name>
</gene>
<comment type="caution">
    <text evidence="5">The sequence shown here is derived from an EMBL/GenBank/DDBJ whole genome shotgun (WGS) entry which is preliminary data.</text>
</comment>
<dbReference type="PROSITE" id="PS00097">
    <property type="entry name" value="CARBAMOYLTRANSFERASE"/>
    <property type="match status" value="1"/>
</dbReference>
<dbReference type="GO" id="GO:0016597">
    <property type="term" value="F:amino acid binding"/>
    <property type="evidence" value="ECO:0007669"/>
    <property type="project" value="InterPro"/>
</dbReference>
<dbReference type="PANTHER" id="PTHR45753">
    <property type="entry name" value="ORNITHINE CARBAMOYLTRANSFERASE, MITOCHONDRIAL"/>
    <property type="match status" value="1"/>
</dbReference>
<dbReference type="Proteomes" id="UP001221302">
    <property type="component" value="Unassembled WGS sequence"/>
</dbReference>
<organism evidence="5 6">
    <name type="scientific">Stygiobacter electus</name>
    <dbReference type="NCBI Taxonomy" id="3032292"/>
    <lineage>
        <taxon>Bacteria</taxon>
        <taxon>Pseudomonadati</taxon>
        <taxon>Ignavibacteriota</taxon>
        <taxon>Ignavibacteria</taxon>
        <taxon>Ignavibacteriales</taxon>
        <taxon>Melioribacteraceae</taxon>
        <taxon>Stygiobacter</taxon>
    </lineage>
</organism>
<dbReference type="EMBL" id="JARGDL010000018">
    <property type="protein sequence ID" value="MDF1612782.1"/>
    <property type="molecule type" value="Genomic_DNA"/>
</dbReference>
<dbReference type="InterPro" id="IPR036901">
    <property type="entry name" value="Asp/Orn_carbamoylTrfase_sf"/>
</dbReference>
<reference evidence="5" key="1">
    <citation type="submission" date="2023-03" db="EMBL/GenBank/DDBJ databases">
        <title>Stygiobacter electus gen. nov., sp. nov., facultatively anaerobic thermotolerant bacterium of the class Ignavibacteria from a well of Yessentuki mineral water deposit.</title>
        <authorList>
            <person name="Podosokorskaya O.A."/>
            <person name="Elcheninov A.G."/>
            <person name="Petrova N.F."/>
            <person name="Zavarzina D.G."/>
            <person name="Kublanov I.V."/>
            <person name="Merkel A.Y."/>
        </authorList>
    </citation>
    <scope>NUCLEOTIDE SEQUENCE</scope>
    <source>
        <strain evidence="5">09-Me</strain>
    </source>
</reference>
<dbReference type="InterPro" id="IPR006130">
    <property type="entry name" value="Asp/Orn_carbamoylTrfase"/>
</dbReference>
<dbReference type="RefSeq" id="WP_321536553.1">
    <property type="nucleotide sequence ID" value="NZ_JARGDL010000018.1"/>
</dbReference>
<feature type="domain" description="Aspartate/ornithine carbamoyltransferase carbamoyl-P binding" evidence="4">
    <location>
        <begin position="9"/>
        <end position="153"/>
    </location>
</feature>
<feature type="domain" description="Aspartate/ornithine carbamoyltransferase Asp/Orn-binding" evidence="3">
    <location>
        <begin position="181"/>
        <end position="334"/>
    </location>
</feature>
<dbReference type="Gene3D" id="3.40.50.1370">
    <property type="entry name" value="Aspartate/ornithine carbamoyltransferase"/>
    <property type="match status" value="2"/>
</dbReference>
<dbReference type="PANTHER" id="PTHR45753:SF3">
    <property type="entry name" value="ORNITHINE TRANSCARBAMYLASE, MITOCHONDRIAL"/>
    <property type="match status" value="1"/>
</dbReference>
<name>A0AAE3TEW2_9BACT</name>
<evidence type="ECO:0000313" key="6">
    <source>
        <dbReference type="Proteomes" id="UP001221302"/>
    </source>
</evidence>
<dbReference type="Pfam" id="PF00185">
    <property type="entry name" value="OTCace"/>
    <property type="match status" value="1"/>
</dbReference>
<keyword evidence="1 2" id="KW-0808">Transferase</keyword>